<protein>
    <recommendedName>
        <fullName evidence="4">Exonuclease domain-containing protein</fullName>
    </recommendedName>
</protein>
<name>A0AAN6H3F1_9PEZI</name>
<evidence type="ECO:0000256" key="1">
    <source>
        <dbReference type="SAM" id="MobiDB-lite"/>
    </source>
</evidence>
<sequence length="397" mass="44394">MTRNSSSNEGGIVPRPVSNPSSDHTYRSKPKVRYRTSIDDTWMPSPSIVNATDFSFVHCSTPGCNNSSAFSQYNSMTLRAGFNTCALHTTTDAIETKTNNTFMSENTVFIFYDIEVTSTMEIEQLSACAVSGQHFTAAIRTSVRRNNSPILNKFTPMIYMMVATEPRVAFENFIVWVNRMMNDHSNGTACASDVVLIAHNGMCHDHVILFRTMMMWGITPPKWRVSDSLPIFKLVMRPKKEQSSRLSQLVYEYAPWYMHIQHDALSDANALRHVVMSAIPNWQLACYVFSFSFEYFCTSVGLNTYRVRDPLPFPAAHSLLPEVLVVMMVLCIYSSETIVLKNITMSFPSVDMDPSLMACPTSIMFALVNGLIILITASIDSEVGPSLLVSEASVLSP</sequence>
<dbReference type="GO" id="GO:0003676">
    <property type="term" value="F:nucleic acid binding"/>
    <property type="evidence" value="ECO:0007669"/>
    <property type="project" value="InterPro"/>
</dbReference>
<dbReference type="InterPro" id="IPR036397">
    <property type="entry name" value="RNaseH_sf"/>
</dbReference>
<organism evidence="2 3">
    <name type="scientific">Friedmanniomyces endolithicus</name>
    <dbReference type="NCBI Taxonomy" id="329885"/>
    <lineage>
        <taxon>Eukaryota</taxon>
        <taxon>Fungi</taxon>
        <taxon>Dikarya</taxon>
        <taxon>Ascomycota</taxon>
        <taxon>Pezizomycotina</taxon>
        <taxon>Dothideomycetes</taxon>
        <taxon>Dothideomycetidae</taxon>
        <taxon>Mycosphaerellales</taxon>
        <taxon>Teratosphaeriaceae</taxon>
        <taxon>Friedmanniomyces</taxon>
    </lineage>
</organism>
<evidence type="ECO:0000313" key="2">
    <source>
        <dbReference type="EMBL" id="KAK0953909.1"/>
    </source>
</evidence>
<gene>
    <name evidence="2" type="ORF">LTR91_023579</name>
</gene>
<keyword evidence="3" id="KW-1185">Reference proteome</keyword>
<proteinExistence type="predicted"/>
<evidence type="ECO:0000313" key="3">
    <source>
        <dbReference type="Proteomes" id="UP001175353"/>
    </source>
</evidence>
<accession>A0AAN6H3F1</accession>
<dbReference type="AlphaFoldDB" id="A0AAN6H3F1"/>
<comment type="caution">
    <text evidence="2">The sequence shown here is derived from an EMBL/GenBank/DDBJ whole genome shotgun (WGS) entry which is preliminary data.</text>
</comment>
<reference evidence="2" key="1">
    <citation type="submission" date="2023-06" db="EMBL/GenBank/DDBJ databases">
        <title>Black Yeasts Isolated from many extreme environments.</title>
        <authorList>
            <person name="Coleine C."/>
            <person name="Stajich J.E."/>
            <person name="Selbmann L."/>
        </authorList>
    </citation>
    <scope>NUCLEOTIDE SEQUENCE</scope>
    <source>
        <strain evidence="2">CCFEE 5200</strain>
    </source>
</reference>
<evidence type="ECO:0008006" key="4">
    <source>
        <dbReference type="Google" id="ProtNLM"/>
    </source>
</evidence>
<feature type="region of interest" description="Disordered" evidence="1">
    <location>
        <begin position="1"/>
        <end position="30"/>
    </location>
</feature>
<dbReference type="InterPro" id="IPR012337">
    <property type="entry name" value="RNaseH-like_sf"/>
</dbReference>
<dbReference type="Gene3D" id="3.30.420.10">
    <property type="entry name" value="Ribonuclease H-like superfamily/Ribonuclease H"/>
    <property type="match status" value="1"/>
</dbReference>
<dbReference type="EMBL" id="JAUJLE010000528">
    <property type="protein sequence ID" value="KAK0953909.1"/>
    <property type="molecule type" value="Genomic_DNA"/>
</dbReference>
<dbReference type="SUPFAM" id="SSF53098">
    <property type="entry name" value="Ribonuclease H-like"/>
    <property type="match status" value="1"/>
</dbReference>
<dbReference type="Proteomes" id="UP001175353">
    <property type="component" value="Unassembled WGS sequence"/>
</dbReference>